<protein>
    <submittedName>
        <fullName evidence="1">Uncharacterized protein</fullName>
    </submittedName>
</protein>
<evidence type="ECO:0000313" key="2">
    <source>
        <dbReference type="Proteomes" id="UP000006867"/>
    </source>
</evidence>
<keyword evidence="2" id="KW-1185">Reference proteome</keyword>
<sequence>MKVTFIGDIDTKLMVSKLDEVATSTIERIEKEQGVKINGYSLHEAELLVKVNVEGMDEPQLLTVDHHGMTEPFQWIVDMDKETQVNNQEESMFDQYTVAKAQGQEHEFEEIESAYDDIILELEKSETYEDMERKVYSVINEDYKVIRVYQQRKLIQEIKLVPRGDAQ</sequence>
<gene>
    <name evidence="1" type="ordered locus">BATR1942_09645</name>
</gene>
<reference evidence="1 2" key="1">
    <citation type="journal article" date="2011" name="Front. Microbiol.">
        <title>Genomic signatures of strain selection and enhancement in Bacillus atrophaeus var. globigii, a historical biowarfare simulant.</title>
        <authorList>
            <person name="Gibbons H.S."/>
            <person name="Broomall S.M."/>
            <person name="McNew L.A."/>
            <person name="Daligault H."/>
            <person name="Chapman C."/>
            <person name="Bruce D."/>
            <person name="Karavis M."/>
            <person name="Krepps M."/>
            <person name="McGregor P.A."/>
            <person name="Hong C."/>
            <person name="Park K.H."/>
            <person name="Akmal A."/>
            <person name="Feldman A."/>
            <person name="Lin J.S."/>
            <person name="Chang W.E."/>
            <person name="Higgs B.W."/>
            <person name="Demirev P."/>
            <person name="Lindquist J."/>
            <person name="Liem A."/>
            <person name="Fochler E."/>
            <person name="Read T.D."/>
            <person name="Tapia R."/>
            <person name="Johnson S."/>
            <person name="Bishop-Lilly K.A."/>
            <person name="Detter C."/>
            <person name="Han C."/>
            <person name="Sozhamannan S."/>
            <person name="Rosenzweig C.N."/>
            <person name="Skowronski E.W."/>
        </authorList>
    </citation>
    <scope>NUCLEOTIDE SEQUENCE [LARGE SCALE GENOMIC DNA]</scope>
    <source>
        <strain evidence="1 2">1942</strain>
    </source>
</reference>
<evidence type="ECO:0000313" key="1">
    <source>
        <dbReference type="EMBL" id="ADP32862.1"/>
    </source>
</evidence>
<dbReference type="Proteomes" id="UP000006867">
    <property type="component" value="Chromosome"/>
</dbReference>
<accession>A0ABM5LYP0</accession>
<dbReference type="RefSeq" id="WP_004429623.1">
    <property type="nucleotide sequence ID" value="NC_014639.1"/>
</dbReference>
<name>A0ABM5LYP0_BACA1</name>
<organism evidence="1 2">
    <name type="scientific">Bacillus atrophaeus (strain 1942)</name>
    <dbReference type="NCBI Taxonomy" id="720555"/>
    <lineage>
        <taxon>Bacteria</taxon>
        <taxon>Bacillati</taxon>
        <taxon>Bacillota</taxon>
        <taxon>Bacilli</taxon>
        <taxon>Bacillales</taxon>
        <taxon>Bacillaceae</taxon>
        <taxon>Bacillus</taxon>
    </lineage>
</organism>
<proteinExistence type="predicted"/>
<dbReference type="EMBL" id="CP002207">
    <property type="protein sequence ID" value="ADP32862.1"/>
    <property type="molecule type" value="Genomic_DNA"/>
</dbReference>